<dbReference type="STRING" id="369401.SAMN05428642_103226"/>
<dbReference type="InterPro" id="IPR059226">
    <property type="entry name" value="Choice_anch_Q_dom"/>
</dbReference>
<dbReference type="AlphaFoldDB" id="A0A1K2IN18"/>
<dbReference type="OrthoDB" id="8901262at2"/>
<evidence type="ECO:0000256" key="2">
    <source>
        <dbReference type="SAM" id="SignalP"/>
    </source>
</evidence>
<keyword evidence="1 2" id="KW-0732">Signal</keyword>
<dbReference type="NCBIfam" id="TIGR04183">
    <property type="entry name" value="Por_Secre_tail"/>
    <property type="match status" value="1"/>
</dbReference>
<dbReference type="InterPro" id="IPR039448">
    <property type="entry name" value="Beta_helix"/>
</dbReference>
<reference evidence="5 6" key="1">
    <citation type="submission" date="2016-10" db="EMBL/GenBank/DDBJ databases">
        <authorList>
            <person name="de Groot N.N."/>
        </authorList>
    </citation>
    <scope>NUCLEOTIDE SEQUENCE [LARGE SCALE GENOMIC DNA]</scope>
    <source>
        <strain evidence="5 6">DSM 18180</strain>
    </source>
</reference>
<dbReference type="InterPro" id="IPR011050">
    <property type="entry name" value="Pectin_lyase_fold/virulence"/>
</dbReference>
<evidence type="ECO:0000256" key="1">
    <source>
        <dbReference type="ARBA" id="ARBA00022729"/>
    </source>
</evidence>
<organism evidence="5 6">
    <name type="scientific">Flaviramulus basaltis</name>
    <dbReference type="NCBI Taxonomy" id="369401"/>
    <lineage>
        <taxon>Bacteria</taxon>
        <taxon>Pseudomonadati</taxon>
        <taxon>Bacteroidota</taxon>
        <taxon>Flavobacteriia</taxon>
        <taxon>Flavobacteriales</taxon>
        <taxon>Flavobacteriaceae</taxon>
        <taxon>Flaviramulus</taxon>
    </lineage>
</organism>
<sequence>MKTKLFFFTLLCLSIKLTAQTTYYVDQTATGANTGLTWNDAFTSLNIAFGTASMPGDKIYITEDTYTITTGITITIDIEIYGGYSAISDTQTGYTTFDANGSTGFSIITTTELTNAALFDHLILTNADNSAGLGGGMLNNTGGAGSSPRLSYVTFLNNTASRGGGLCNLTGSAILDNVIFDGNTALHSTTGGGAIYNSASSPTISNTSFINNASVDGAGIFNNTSSSPVIDNCFFNNNKASRSGGGIYNRGTANPIISNSTFSNNDASSGGGIFNVTADNKPIITNVLFIENTANNGAGLYNNASGPSPTLINVTFYGNIAISSGGGMRSDGSSNPLLYNTVFFNNTNDTTGNVDDIVGSIDASSSNNASDKATISASTNFVELSALPGSDLFSNDTDPNGPDDTFGTSDDGLIPASTSILVNAGDNSKNTTPATDMTGQNRISDTTIDLGAYEYQSTLSTNDILLKTSISLYPNPSTGLVNILVKNKQEKSQISVYDINGRTLLNKNLNNKSIDLSSFANGIYLIKINTNSGTVVKRILKE</sequence>
<dbReference type="Gene3D" id="2.160.20.10">
    <property type="entry name" value="Single-stranded right-handed beta-helix, Pectin lyase-like"/>
    <property type="match status" value="1"/>
</dbReference>
<feature type="domain" description="Right handed beta helix" evidence="3">
    <location>
        <begin position="153"/>
        <end position="286"/>
    </location>
</feature>
<dbReference type="InterPro" id="IPR012334">
    <property type="entry name" value="Pectin_lyas_fold"/>
</dbReference>
<feature type="chain" id="PRO_5012701702" evidence="2">
    <location>
        <begin position="20"/>
        <end position="542"/>
    </location>
</feature>
<proteinExistence type="predicted"/>
<evidence type="ECO:0000259" key="4">
    <source>
        <dbReference type="Pfam" id="PF18962"/>
    </source>
</evidence>
<dbReference type="Pfam" id="PF18962">
    <property type="entry name" value="Por_Secre_tail"/>
    <property type="match status" value="1"/>
</dbReference>
<dbReference type="EMBL" id="FPKV01000003">
    <property type="protein sequence ID" value="SFZ93600.1"/>
    <property type="molecule type" value="Genomic_DNA"/>
</dbReference>
<evidence type="ECO:0000313" key="5">
    <source>
        <dbReference type="EMBL" id="SFZ93600.1"/>
    </source>
</evidence>
<evidence type="ECO:0000313" key="6">
    <source>
        <dbReference type="Proteomes" id="UP000182544"/>
    </source>
</evidence>
<evidence type="ECO:0000259" key="3">
    <source>
        <dbReference type="Pfam" id="PF13229"/>
    </source>
</evidence>
<name>A0A1K2IN18_9FLAO</name>
<dbReference type="SUPFAM" id="SSF51126">
    <property type="entry name" value="Pectin lyase-like"/>
    <property type="match status" value="1"/>
</dbReference>
<dbReference type="Proteomes" id="UP000182544">
    <property type="component" value="Unassembled WGS sequence"/>
</dbReference>
<dbReference type="NCBIfam" id="NF041518">
    <property type="entry name" value="choice_anch_Q"/>
    <property type="match status" value="1"/>
</dbReference>
<keyword evidence="6" id="KW-1185">Reference proteome</keyword>
<accession>A0A1K2IN18</accession>
<gene>
    <name evidence="5" type="ORF">SAMN05428642_103226</name>
</gene>
<protein>
    <submittedName>
        <fullName evidence="5">Por secretion system C-terminal sorting domain-containing protein</fullName>
    </submittedName>
</protein>
<feature type="domain" description="Secretion system C-terminal sorting" evidence="4">
    <location>
        <begin position="472"/>
        <end position="539"/>
    </location>
</feature>
<feature type="signal peptide" evidence="2">
    <location>
        <begin position="1"/>
        <end position="19"/>
    </location>
</feature>
<dbReference type="InterPro" id="IPR026444">
    <property type="entry name" value="Secre_tail"/>
</dbReference>
<dbReference type="Pfam" id="PF13229">
    <property type="entry name" value="Beta_helix"/>
    <property type="match status" value="1"/>
</dbReference>
<dbReference type="RefSeq" id="WP_072402853.1">
    <property type="nucleotide sequence ID" value="NZ_FPKV01000003.1"/>
</dbReference>